<proteinExistence type="predicted"/>
<reference evidence="5 6" key="1">
    <citation type="submission" date="2023-03" db="EMBL/GenBank/DDBJ databases">
        <title>Draft assemblies of triclosan tolerant bacteria isolated from returned activated sludge.</title>
        <authorList>
            <person name="Van Hamelsveld S."/>
        </authorList>
    </citation>
    <scope>NUCLEOTIDE SEQUENCE [LARGE SCALE GENOMIC DNA]</scope>
    <source>
        <strain evidence="5 6">GW210010_S58</strain>
    </source>
</reference>
<dbReference type="RefSeq" id="WP_276269083.1">
    <property type="nucleotide sequence ID" value="NZ_JARJLM010000675.1"/>
</dbReference>
<protein>
    <submittedName>
        <fullName evidence="5">OmpA family protein</fullName>
    </submittedName>
</protein>
<accession>A0ABT6B388</accession>
<name>A0ABT6B388_9BURK</name>
<dbReference type="SUPFAM" id="SSF103088">
    <property type="entry name" value="OmpA-like"/>
    <property type="match status" value="1"/>
</dbReference>
<evidence type="ECO:0000256" key="1">
    <source>
        <dbReference type="ARBA" id="ARBA00004442"/>
    </source>
</evidence>
<evidence type="ECO:0000256" key="2">
    <source>
        <dbReference type="ARBA" id="ARBA00023136"/>
    </source>
</evidence>
<evidence type="ECO:0000313" key="5">
    <source>
        <dbReference type="EMBL" id="MDF3839346.1"/>
    </source>
</evidence>
<evidence type="ECO:0000259" key="4">
    <source>
        <dbReference type="PROSITE" id="PS51123"/>
    </source>
</evidence>
<organism evidence="5 6">
    <name type="scientific">Cupriavidus basilensis</name>
    <dbReference type="NCBI Taxonomy" id="68895"/>
    <lineage>
        <taxon>Bacteria</taxon>
        <taxon>Pseudomonadati</taxon>
        <taxon>Pseudomonadota</taxon>
        <taxon>Betaproteobacteria</taxon>
        <taxon>Burkholderiales</taxon>
        <taxon>Burkholderiaceae</taxon>
        <taxon>Cupriavidus</taxon>
    </lineage>
</organism>
<comment type="subcellular location">
    <subcellularLocation>
        <location evidence="1">Cell outer membrane</location>
    </subcellularLocation>
</comment>
<dbReference type="CDD" id="cd07185">
    <property type="entry name" value="OmpA_C-like"/>
    <property type="match status" value="1"/>
</dbReference>
<keyword evidence="6" id="KW-1185">Reference proteome</keyword>
<comment type="caution">
    <text evidence="5">The sequence shown here is derived from an EMBL/GenBank/DDBJ whole genome shotgun (WGS) entry which is preliminary data.</text>
</comment>
<dbReference type="InterPro" id="IPR050330">
    <property type="entry name" value="Bact_OuterMem_StrucFunc"/>
</dbReference>
<dbReference type="PANTHER" id="PTHR30329">
    <property type="entry name" value="STATOR ELEMENT OF FLAGELLAR MOTOR COMPLEX"/>
    <property type="match status" value="1"/>
</dbReference>
<dbReference type="Pfam" id="PF00691">
    <property type="entry name" value="OmpA"/>
    <property type="match status" value="1"/>
</dbReference>
<feature type="domain" description="OmpA-like" evidence="4">
    <location>
        <begin position="27"/>
        <end position="142"/>
    </location>
</feature>
<dbReference type="Gene3D" id="3.30.1330.60">
    <property type="entry name" value="OmpA-like domain"/>
    <property type="match status" value="1"/>
</dbReference>
<evidence type="ECO:0000313" key="6">
    <source>
        <dbReference type="Proteomes" id="UP001216674"/>
    </source>
</evidence>
<dbReference type="InterPro" id="IPR036737">
    <property type="entry name" value="OmpA-like_sf"/>
</dbReference>
<feature type="non-terminal residue" evidence="5">
    <location>
        <position position="1"/>
    </location>
</feature>
<dbReference type="PANTHER" id="PTHR30329:SF17">
    <property type="entry name" value="LIPOPROTEIN YFIB-RELATED"/>
    <property type="match status" value="1"/>
</dbReference>
<dbReference type="Proteomes" id="UP001216674">
    <property type="component" value="Unassembled WGS sequence"/>
</dbReference>
<dbReference type="PRINTS" id="PR01023">
    <property type="entry name" value="NAFLGMOTY"/>
</dbReference>
<evidence type="ECO:0000256" key="3">
    <source>
        <dbReference type="PROSITE-ProRule" id="PRU00473"/>
    </source>
</evidence>
<dbReference type="EMBL" id="JARJLM010000675">
    <property type="protein sequence ID" value="MDF3839346.1"/>
    <property type="molecule type" value="Genomic_DNA"/>
</dbReference>
<gene>
    <name evidence="5" type="ORF">P3W85_41380</name>
</gene>
<sequence length="142" mass="15331">CQTTPAGSPTAAQVEVLKQQGFELTANGWELGLSERVLFNHDEDVVSSERMQAVQRLGHALVAAGIGRLRLDGHTDNAGAAEHNQQLSLRRAQAVAKVLESAGFPRLDMQVRGLGDSRPVADNRSPEGRAQNRRVSIIVTVE</sequence>
<dbReference type="PRINTS" id="PR01021">
    <property type="entry name" value="OMPADOMAIN"/>
</dbReference>
<dbReference type="InterPro" id="IPR006665">
    <property type="entry name" value="OmpA-like"/>
</dbReference>
<dbReference type="InterPro" id="IPR006664">
    <property type="entry name" value="OMP_bac"/>
</dbReference>
<dbReference type="PROSITE" id="PS51123">
    <property type="entry name" value="OMPA_2"/>
    <property type="match status" value="1"/>
</dbReference>
<keyword evidence="2 3" id="KW-0472">Membrane</keyword>